<dbReference type="PANTHER" id="PTHR42912">
    <property type="entry name" value="METHYLTRANSFERASE"/>
    <property type="match status" value="1"/>
</dbReference>
<dbReference type="InterPro" id="IPR029063">
    <property type="entry name" value="SAM-dependent_MTases_sf"/>
</dbReference>
<sequence length="269" mass="29767">MSAQSDTYTHGHHESVLRSHRWRTAENSAGYLIPHLRAGASVLDIGCGPGTITHDFAALVSPGPVLGVDNVDEPLEIARAGAAERGLDNVTFANADVYELPYADASFDVVHAHQVLQHLTDPVAALREMRRVCRPGGVVAARDADYGGMRWSPENPGLDRWLELYRDVARHNEAYPDGGKYLKAWALAAGFREVTCTATAWCFATPEERSWWGNLWADRIRRSSFAEQALGHGLTTRDELEDLATAWHEWINAEDGWFAVLNGEIICHP</sequence>
<reference evidence="2 3" key="1">
    <citation type="submission" date="2019-09" db="EMBL/GenBank/DDBJ databases">
        <title>Draft genome sequence of the thermophilic Saccharopolyspora hirsuta VKM Ac-666T.</title>
        <authorList>
            <person name="Lobastova T.G."/>
            <person name="Fokina V."/>
            <person name="Bragin E.Y."/>
            <person name="Shtratnikova V.Y."/>
            <person name="Starodumova I.P."/>
            <person name="Tarlachkov S.V."/>
            <person name="Donova M.V."/>
        </authorList>
    </citation>
    <scope>NUCLEOTIDE SEQUENCE [LARGE SCALE GENOMIC DNA]</scope>
    <source>
        <strain evidence="2 3">VKM Ac-666</strain>
    </source>
</reference>
<proteinExistence type="predicted"/>
<keyword evidence="2" id="KW-0808">Transferase</keyword>
<dbReference type="SMR" id="A0A5M7BRY9"/>
<dbReference type="InterPro" id="IPR050508">
    <property type="entry name" value="Methyltransf_Superfamily"/>
</dbReference>
<protein>
    <submittedName>
        <fullName evidence="2">Methyltransferase domain-containing protein</fullName>
    </submittedName>
</protein>
<dbReference type="Gene3D" id="3.40.50.150">
    <property type="entry name" value="Vaccinia Virus protein VP39"/>
    <property type="match status" value="1"/>
</dbReference>
<dbReference type="AlphaFoldDB" id="A0A5M7BRY9"/>
<dbReference type="RefSeq" id="WP_150069409.1">
    <property type="nucleotide sequence ID" value="NZ_VWPH01000013.1"/>
</dbReference>
<evidence type="ECO:0000313" key="3">
    <source>
        <dbReference type="Proteomes" id="UP000323946"/>
    </source>
</evidence>
<name>A0A5M7BRY9_SACHI</name>
<dbReference type="Pfam" id="PF13847">
    <property type="entry name" value="Methyltransf_31"/>
    <property type="match status" value="1"/>
</dbReference>
<dbReference type="GO" id="GO:0032259">
    <property type="term" value="P:methylation"/>
    <property type="evidence" value="ECO:0007669"/>
    <property type="project" value="UniProtKB-KW"/>
</dbReference>
<feature type="domain" description="Methyltransferase" evidence="1">
    <location>
        <begin position="38"/>
        <end position="148"/>
    </location>
</feature>
<keyword evidence="3" id="KW-1185">Reference proteome</keyword>
<dbReference type="OrthoDB" id="9795634at2"/>
<dbReference type="SUPFAM" id="SSF53335">
    <property type="entry name" value="S-adenosyl-L-methionine-dependent methyltransferases"/>
    <property type="match status" value="1"/>
</dbReference>
<dbReference type="Proteomes" id="UP000323946">
    <property type="component" value="Unassembled WGS sequence"/>
</dbReference>
<dbReference type="InterPro" id="IPR025714">
    <property type="entry name" value="Methyltranfer_dom"/>
</dbReference>
<organism evidence="2 3">
    <name type="scientific">Saccharopolyspora hirsuta</name>
    <dbReference type="NCBI Taxonomy" id="1837"/>
    <lineage>
        <taxon>Bacteria</taxon>
        <taxon>Bacillati</taxon>
        <taxon>Actinomycetota</taxon>
        <taxon>Actinomycetes</taxon>
        <taxon>Pseudonocardiales</taxon>
        <taxon>Pseudonocardiaceae</taxon>
        <taxon>Saccharopolyspora</taxon>
    </lineage>
</organism>
<evidence type="ECO:0000259" key="1">
    <source>
        <dbReference type="Pfam" id="PF13847"/>
    </source>
</evidence>
<dbReference type="CDD" id="cd02440">
    <property type="entry name" value="AdoMet_MTases"/>
    <property type="match status" value="1"/>
</dbReference>
<dbReference type="GO" id="GO:0008168">
    <property type="term" value="F:methyltransferase activity"/>
    <property type="evidence" value="ECO:0007669"/>
    <property type="project" value="UniProtKB-KW"/>
</dbReference>
<dbReference type="EMBL" id="VWPH01000013">
    <property type="protein sequence ID" value="KAA5829125.1"/>
    <property type="molecule type" value="Genomic_DNA"/>
</dbReference>
<gene>
    <name evidence="2" type="ORF">F1721_25990</name>
</gene>
<accession>A0A5M7BRY9</accession>
<keyword evidence="2" id="KW-0489">Methyltransferase</keyword>
<evidence type="ECO:0000313" key="2">
    <source>
        <dbReference type="EMBL" id="KAA5829125.1"/>
    </source>
</evidence>
<comment type="caution">
    <text evidence="2">The sequence shown here is derived from an EMBL/GenBank/DDBJ whole genome shotgun (WGS) entry which is preliminary data.</text>
</comment>
<dbReference type="PANTHER" id="PTHR42912:SF93">
    <property type="entry name" value="N6-ADENOSINE-METHYLTRANSFERASE TMT1A"/>
    <property type="match status" value="1"/>
</dbReference>